<organism evidence="6 7">
    <name type="scientific">Endozoicomonas numazuensis</name>
    <dbReference type="NCBI Taxonomy" id="1137799"/>
    <lineage>
        <taxon>Bacteria</taxon>
        <taxon>Pseudomonadati</taxon>
        <taxon>Pseudomonadota</taxon>
        <taxon>Gammaproteobacteria</taxon>
        <taxon>Oceanospirillales</taxon>
        <taxon>Endozoicomonadaceae</taxon>
        <taxon>Endozoicomonas</taxon>
    </lineage>
</organism>
<sequence>MTTESLPSSGFYLFDLTGEVLACVNDPSLTSDFLIREMSEEAPSLGFIERLENPPEFNDISPEAGLKALVFSPVSNTSQIEGNVSL</sequence>
<reference evidence="6 7" key="1">
    <citation type="submission" date="2014-06" db="EMBL/GenBank/DDBJ databases">
        <title>Whole Genome Sequences of Three Symbiotic Endozoicomonas Bacteria.</title>
        <authorList>
            <person name="Neave M.J."/>
            <person name="Apprill A."/>
            <person name="Voolstra C.R."/>
        </authorList>
    </citation>
    <scope>NUCLEOTIDE SEQUENCE [LARGE SCALE GENOMIC DNA]</scope>
    <source>
        <strain evidence="6 7">DSM 25634</strain>
    </source>
</reference>
<dbReference type="AlphaFoldDB" id="A0A081NFU3"/>
<keyword evidence="2" id="KW-0489">Methyltransferase</keyword>
<evidence type="ECO:0000313" key="7">
    <source>
        <dbReference type="Proteomes" id="UP000028073"/>
    </source>
</evidence>
<evidence type="ECO:0000313" key="6">
    <source>
        <dbReference type="EMBL" id="KEQ17316.1"/>
    </source>
</evidence>
<proteinExistence type="predicted"/>
<keyword evidence="4" id="KW-0949">S-adenosyl-L-methionine</keyword>
<name>A0A081NFU3_9GAMM</name>
<dbReference type="EMBL" id="JOKH01000003">
    <property type="protein sequence ID" value="KEQ17316.1"/>
    <property type="molecule type" value="Genomic_DNA"/>
</dbReference>
<dbReference type="eggNOG" id="COG1092">
    <property type="taxonomic scope" value="Bacteria"/>
</dbReference>
<evidence type="ECO:0000256" key="2">
    <source>
        <dbReference type="ARBA" id="ARBA00022603"/>
    </source>
</evidence>
<evidence type="ECO:0000256" key="4">
    <source>
        <dbReference type="ARBA" id="ARBA00022691"/>
    </source>
</evidence>
<evidence type="ECO:0000256" key="3">
    <source>
        <dbReference type="ARBA" id="ARBA00022679"/>
    </source>
</evidence>
<dbReference type="InterPro" id="IPR019614">
    <property type="entry name" value="SAM-dep_methyl-trfase"/>
</dbReference>
<keyword evidence="1" id="KW-0698">rRNA processing</keyword>
<protein>
    <recommendedName>
        <fullName evidence="5">S-adenosylmethionine-dependent methyltransferase domain-containing protein</fullName>
    </recommendedName>
</protein>
<gene>
    <name evidence="6" type="ORF">GZ78_16015</name>
</gene>
<dbReference type="GO" id="GO:0008168">
    <property type="term" value="F:methyltransferase activity"/>
    <property type="evidence" value="ECO:0007669"/>
    <property type="project" value="UniProtKB-KW"/>
</dbReference>
<feature type="domain" description="S-adenosylmethionine-dependent methyltransferase" evidence="5">
    <location>
        <begin position="17"/>
        <end position="71"/>
    </location>
</feature>
<dbReference type="GO" id="GO:0006364">
    <property type="term" value="P:rRNA processing"/>
    <property type="evidence" value="ECO:0007669"/>
    <property type="project" value="UniProtKB-KW"/>
</dbReference>
<evidence type="ECO:0000256" key="1">
    <source>
        <dbReference type="ARBA" id="ARBA00022552"/>
    </source>
</evidence>
<evidence type="ECO:0000259" key="5">
    <source>
        <dbReference type="Pfam" id="PF10672"/>
    </source>
</evidence>
<dbReference type="Pfam" id="PF10672">
    <property type="entry name" value="Methyltrans_SAM"/>
    <property type="match status" value="1"/>
</dbReference>
<accession>A0A081NFU3</accession>
<dbReference type="STRING" id="1137799.GZ78_16015"/>
<dbReference type="GO" id="GO:0032259">
    <property type="term" value="P:methylation"/>
    <property type="evidence" value="ECO:0007669"/>
    <property type="project" value="UniProtKB-KW"/>
</dbReference>
<dbReference type="OrthoDB" id="9805492at2"/>
<keyword evidence="3" id="KW-0808">Transferase</keyword>
<comment type="caution">
    <text evidence="6">The sequence shown here is derived from an EMBL/GenBank/DDBJ whole genome shotgun (WGS) entry which is preliminary data.</text>
</comment>
<dbReference type="Proteomes" id="UP000028073">
    <property type="component" value="Unassembled WGS sequence"/>
</dbReference>
<keyword evidence="7" id="KW-1185">Reference proteome</keyword>